<organism evidence="8 9">
    <name type="scientific">Gimesia algae</name>
    <dbReference type="NCBI Taxonomy" id="2527971"/>
    <lineage>
        <taxon>Bacteria</taxon>
        <taxon>Pseudomonadati</taxon>
        <taxon>Planctomycetota</taxon>
        <taxon>Planctomycetia</taxon>
        <taxon>Planctomycetales</taxon>
        <taxon>Planctomycetaceae</taxon>
        <taxon>Gimesia</taxon>
    </lineage>
</organism>
<name>A0A517VER2_9PLAN</name>
<proteinExistence type="predicted"/>
<dbReference type="KEGG" id="gax:Pan161_18640"/>
<dbReference type="AlphaFoldDB" id="A0A517VER2"/>
<protein>
    <submittedName>
        <fullName evidence="8">Transposase IS66 family protein</fullName>
    </submittedName>
</protein>
<dbReference type="InterPro" id="IPR024463">
    <property type="entry name" value="Transposase_TnpC_homeodom"/>
</dbReference>
<evidence type="ECO:0000259" key="4">
    <source>
        <dbReference type="Pfam" id="PF13007"/>
    </source>
</evidence>
<feature type="region of interest" description="Disordered" evidence="1">
    <location>
        <begin position="61"/>
        <end position="101"/>
    </location>
</feature>
<feature type="domain" description="Transposase IS66 zinc-finger binding" evidence="3">
    <location>
        <begin position="115"/>
        <end position="159"/>
    </location>
</feature>
<reference evidence="8 9" key="1">
    <citation type="submission" date="2019-02" db="EMBL/GenBank/DDBJ databases">
        <title>Deep-cultivation of Planctomycetes and their phenomic and genomic characterization uncovers novel biology.</title>
        <authorList>
            <person name="Wiegand S."/>
            <person name="Jogler M."/>
            <person name="Boedeker C."/>
            <person name="Pinto D."/>
            <person name="Vollmers J."/>
            <person name="Rivas-Marin E."/>
            <person name="Kohn T."/>
            <person name="Peeters S.H."/>
            <person name="Heuer A."/>
            <person name="Rast P."/>
            <person name="Oberbeckmann S."/>
            <person name="Bunk B."/>
            <person name="Jeske O."/>
            <person name="Meyerdierks A."/>
            <person name="Storesund J.E."/>
            <person name="Kallscheuer N."/>
            <person name="Luecker S."/>
            <person name="Lage O.M."/>
            <person name="Pohl T."/>
            <person name="Merkel B.J."/>
            <person name="Hornburger P."/>
            <person name="Mueller R.-W."/>
            <person name="Bruemmer F."/>
            <person name="Labrenz M."/>
            <person name="Spormann A.M."/>
            <person name="Op den Camp H."/>
            <person name="Overmann J."/>
            <person name="Amann R."/>
            <person name="Jetten M.S.M."/>
            <person name="Mascher T."/>
            <person name="Medema M.H."/>
            <person name="Devos D.P."/>
            <person name="Kaster A.-K."/>
            <person name="Ovreas L."/>
            <person name="Rohde M."/>
            <person name="Galperin M.Y."/>
            <person name="Jogler C."/>
        </authorList>
    </citation>
    <scope>NUCLEOTIDE SEQUENCE [LARGE SCALE GENOMIC DNA]</scope>
    <source>
        <strain evidence="8 9">Pan161</strain>
    </source>
</reference>
<evidence type="ECO:0000313" key="7">
    <source>
        <dbReference type="EMBL" id="QDT91171.1"/>
    </source>
</evidence>
<evidence type="ECO:0000256" key="1">
    <source>
        <dbReference type="SAM" id="MobiDB-lite"/>
    </source>
</evidence>
<feature type="compositionally biased region" description="Acidic residues" evidence="1">
    <location>
        <begin position="64"/>
        <end position="80"/>
    </location>
</feature>
<sequence>MNQKRSSLPNDVQSCHDMIHKLGETVGEQQREVEQLKHFIDRLLRQRFGARSEKIAPNQMSLFDEPDTLEETADPEDDEPPPTVVSAHRRRGGGRNKLPDHLPRERVEHDLTESEKRCPCCDQTRQRIGKVSHEQLEFIPASLKVIEHIRFKYACRECEEHVALAPAPARPIAKGFAGPGLLSTILVGKYSDHLPLYRHESILSRNGVQLSRSTMSRWVLETAELLQPLTDLMKNRVLQSHVVHTDDTTIPVQDQRLSRTRTGRFWVYCGDAAHPYSVYDFTPNRERAGPQAFLEHFCGYLQADAYAGYEELYRSGRIQQVLCWAHARRKFYDARTVQPEAAHRALLFIQQLYAIEREADELKSDLPQPEGRERCWQHRRQLRQEKALPILEQFRDWLTETVRSLLPKSPVAAAIQYLLSRWSGFTRYCTEGILSIDNNLAERTLRPCAIGRKNYLFVGSDRGGEAAAVHYSLMASCKANEVEPFAYLRDVLSRITDHASDRLEELLPDQWLKQHPEAHYTRRR</sequence>
<accession>A0A517VER2</accession>
<dbReference type="RefSeq" id="WP_232103241.1">
    <property type="nucleotide sequence ID" value="NZ_CP036343.1"/>
</dbReference>
<evidence type="ECO:0000259" key="5">
    <source>
        <dbReference type="Pfam" id="PF13817"/>
    </source>
</evidence>
<dbReference type="InterPro" id="IPR039552">
    <property type="entry name" value="IS66_C"/>
</dbReference>
<dbReference type="Pfam" id="PF13817">
    <property type="entry name" value="DDE_Tnp_IS66_C"/>
    <property type="match status" value="1"/>
</dbReference>
<dbReference type="KEGG" id="gax:Pan161_31510"/>
<gene>
    <name evidence="6" type="ORF">Pan161_18640</name>
    <name evidence="7" type="ORF">Pan161_28260</name>
    <name evidence="8" type="ORF">Pan161_31510</name>
</gene>
<dbReference type="Pfam" id="PF03050">
    <property type="entry name" value="DDE_Tnp_IS66"/>
    <property type="match status" value="1"/>
</dbReference>
<feature type="domain" description="Transposase TnpC homeodomain" evidence="4">
    <location>
        <begin position="35"/>
        <end position="107"/>
    </location>
</feature>
<dbReference type="PANTHER" id="PTHR33678:SF1">
    <property type="entry name" value="BLL1576 PROTEIN"/>
    <property type="match status" value="1"/>
</dbReference>
<dbReference type="Pfam" id="PF13007">
    <property type="entry name" value="LZ_Tnp_IS66"/>
    <property type="match status" value="1"/>
</dbReference>
<dbReference type="InterPro" id="IPR052344">
    <property type="entry name" value="Transposase-related"/>
</dbReference>
<evidence type="ECO:0000313" key="8">
    <source>
        <dbReference type="EMBL" id="QDT91493.1"/>
    </source>
</evidence>
<dbReference type="EMBL" id="CP036343">
    <property type="protein sequence ID" value="QDT90214.1"/>
    <property type="molecule type" value="Genomic_DNA"/>
</dbReference>
<feature type="domain" description="Transposase IS66 central" evidence="2">
    <location>
        <begin position="174"/>
        <end position="465"/>
    </location>
</feature>
<feature type="domain" description="Transposase IS66 C-terminal" evidence="5">
    <location>
        <begin position="472"/>
        <end position="508"/>
    </location>
</feature>
<dbReference type="Proteomes" id="UP000316855">
    <property type="component" value="Chromosome"/>
</dbReference>
<dbReference type="InterPro" id="IPR004291">
    <property type="entry name" value="Transposase_IS66_central"/>
</dbReference>
<dbReference type="NCBIfam" id="NF033517">
    <property type="entry name" value="transpos_IS66"/>
    <property type="match status" value="1"/>
</dbReference>
<evidence type="ECO:0000259" key="2">
    <source>
        <dbReference type="Pfam" id="PF03050"/>
    </source>
</evidence>
<dbReference type="KEGG" id="gax:Pan161_28260"/>
<dbReference type="Pfam" id="PF13005">
    <property type="entry name" value="zf-IS66"/>
    <property type="match status" value="1"/>
</dbReference>
<dbReference type="EMBL" id="CP036343">
    <property type="protein sequence ID" value="QDT91171.1"/>
    <property type="molecule type" value="Genomic_DNA"/>
</dbReference>
<evidence type="ECO:0000259" key="3">
    <source>
        <dbReference type="Pfam" id="PF13005"/>
    </source>
</evidence>
<evidence type="ECO:0000313" key="6">
    <source>
        <dbReference type="EMBL" id="QDT90214.1"/>
    </source>
</evidence>
<dbReference type="PANTHER" id="PTHR33678">
    <property type="entry name" value="BLL1576 PROTEIN"/>
    <property type="match status" value="1"/>
</dbReference>
<evidence type="ECO:0000313" key="9">
    <source>
        <dbReference type="Proteomes" id="UP000316855"/>
    </source>
</evidence>
<dbReference type="EMBL" id="CP036343">
    <property type="protein sequence ID" value="QDT91493.1"/>
    <property type="molecule type" value="Genomic_DNA"/>
</dbReference>
<dbReference type="InterPro" id="IPR024474">
    <property type="entry name" value="Znf_dom_IS66"/>
</dbReference>
<keyword evidence="9" id="KW-1185">Reference proteome</keyword>